<dbReference type="STRING" id="573501.SAMN04487999_0362"/>
<proteinExistence type="predicted"/>
<dbReference type="Pfam" id="PF00149">
    <property type="entry name" value="Metallophos"/>
    <property type="match status" value="1"/>
</dbReference>
<feature type="domain" description="Calcineurin-like phosphoesterase" evidence="1">
    <location>
        <begin position="39"/>
        <end position="252"/>
    </location>
</feature>
<dbReference type="PANTHER" id="PTHR16509:SF1">
    <property type="entry name" value="MANGANESE-DEPENDENT ADP-RIBOSE_CDP-ALCOHOL DIPHOSPHATASE"/>
    <property type="match status" value="1"/>
</dbReference>
<dbReference type="EMBL" id="QOVN01000004">
    <property type="protein sequence ID" value="RXG28652.1"/>
    <property type="molecule type" value="Genomic_DNA"/>
</dbReference>
<evidence type="ECO:0000313" key="3">
    <source>
        <dbReference type="EMBL" id="SHH50405.1"/>
    </source>
</evidence>
<protein>
    <submittedName>
        <fullName evidence="3">Alkaline phosphatase</fullName>
    </submittedName>
</protein>
<evidence type="ECO:0000259" key="1">
    <source>
        <dbReference type="Pfam" id="PF00149"/>
    </source>
</evidence>
<reference evidence="3" key="1">
    <citation type="submission" date="2016-11" db="EMBL/GenBank/DDBJ databases">
        <authorList>
            <person name="Jaros S."/>
            <person name="Januszkiewicz K."/>
            <person name="Wedrychowicz H."/>
        </authorList>
    </citation>
    <scope>NUCLEOTIDE SEQUENCE [LARGE SCALE GENOMIC DNA]</scope>
    <source>
        <strain evidence="3">DSM 19859</strain>
    </source>
</reference>
<dbReference type="AlphaFoldDB" id="A0A1M5THW5"/>
<dbReference type="OrthoDB" id="9791866at2"/>
<dbReference type="Proteomes" id="UP000290037">
    <property type="component" value="Unassembled WGS sequence"/>
</dbReference>
<dbReference type="RefSeq" id="WP_084673019.1">
    <property type="nucleotide sequence ID" value="NZ_FQXT01000001.1"/>
</dbReference>
<gene>
    <name evidence="2" type="ORF">DSM01_2113</name>
    <name evidence="3" type="ORF">SAMN04487999_0362</name>
</gene>
<name>A0A1M5THW5_9FLAO</name>
<reference evidence="4" key="2">
    <citation type="submission" date="2016-11" db="EMBL/GenBank/DDBJ databases">
        <authorList>
            <person name="Varghese N."/>
            <person name="Submissions S."/>
        </authorList>
    </citation>
    <scope>NUCLEOTIDE SEQUENCE [LARGE SCALE GENOMIC DNA]</scope>
    <source>
        <strain evidence="4">DSM 19859</strain>
    </source>
</reference>
<dbReference type="Proteomes" id="UP000184240">
    <property type="component" value="Unassembled WGS sequence"/>
</dbReference>
<dbReference type="EMBL" id="FQXT01000001">
    <property type="protein sequence ID" value="SHH50405.1"/>
    <property type="molecule type" value="Genomic_DNA"/>
</dbReference>
<sequence length="306" mass="35046">MKQVSITRRNSLKLFALSGTTILTMPNVLWSAKKIAKPLRFGIITDSHYADRDPAGTRFYRDALPKMNEAIEALNEADLDFLIHLGDFKDQGVEANPLETLKYLQEVEAVFQRFEGDAYHALGNHDVDSIRKAEFLRNIMNAGQELARSYYSFETSAFTCIVLDANYDAAGKDHFYAEGANWEDAHIPLEELAWFKNTLTQAQKPVLVFCHHPLYPFYKEGSKFHVTNHQEVQELMEASQKVIACFHGHVHKEEFKTIKGIHYITQLGMVDYEGLENNSFSIVELDEAQLKIEGFKRASDYETRLK</sequence>
<dbReference type="SUPFAM" id="SSF56300">
    <property type="entry name" value="Metallo-dependent phosphatases"/>
    <property type="match status" value="1"/>
</dbReference>
<dbReference type="PANTHER" id="PTHR16509">
    <property type="match status" value="1"/>
</dbReference>
<reference evidence="2 5" key="3">
    <citation type="submission" date="2018-07" db="EMBL/GenBank/DDBJ databases">
        <title>Leeuwenhoekiella genomics.</title>
        <authorList>
            <person name="Tahon G."/>
            <person name="Willems A."/>
        </authorList>
    </citation>
    <scope>NUCLEOTIDE SEQUENCE [LARGE SCALE GENOMIC DNA]</scope>
    <source>
        <strain evidence="2 5">LMG 24856</strain>
    </source>
</reference>
<dbReference type="Gene3D" id="3.60.21.10">
    <property type="match status" value="2"/>
</dbReference>
<accession>A0A1M5THW5</accession>
<dbReference type="GO" id="GO:0016787">
    <property type="term" value="F:hydrolase activity"/>
    <property type="evidence" value="ECO:0007669"/>
    <property type="project" value="InterPro"/>
</dbReference>
<evidence type="ECO:0000313" key="5">
    <source>
        <dbReference type="Proteomes" id="UP000290037"/>
    </source>
</evidence>
<evidence type="ECO:0000313" key="4">
    <source>
        <dbReference type="Proteomes" id="UP000184240"/>
    </source>
</evidence>
<dbReference type="InterPro" id="IPR004843">
    <property type="entry name" value="Calcineurin-like_PHP"/>
</dbReference>
<keyword evidence="5" id="KW-1185">Reference proteome</keyword>
<organism evidence="3 4">
    <name type="scientific">Leeuwenhoekiella palythoae</name>
    <dbReference type="NCBI Taxonomy" id="573501"/>
    <lineage>
        <taxon>Bacteria</taxon>
        <taxon>Pseudomonadati</taxon>
        <taxon>Bacteroidota</taxon>
        <taxon>Flavobacteriia</taxon>
        <taxon>Flavobacteriales</taxon>
        <taxon>Flavobacteriaceae</taxon>
        <taxon>Leeuwenhoekiella</taxon>
    </lineage>
</organism>
<dbReference type="InterPro" id="IPR029052">
    <property type="entry name" value="Metallo-depent_PP-like"/>
</dbReference>
<evidence type="ECO:0000313" key="2">
    <source>
        <dbReference type="EMBL" id="RXG28652.1"/>
    </source>
</evidence>